<organism evidence="10 11">
    <name type="scientific">Rubellimicrobium rubrum</name>
    <dbReference type="NCBI Taxonomy" id="2585369"/>
    <lineage>
        <taxon>Bacteria</taxon>
        <taxon>Pseudomonadati</taxon>
        <taxon>Pseudomonadota</taxon>
        <taxon>Alphaproteobacteria</taxon>
        <taxon>Rhodobacterales</taxon>
        <taxon>Roseobacteraceae</taxon>
        <taxon>Rubellimicrobium</taxon>
    </lineage>
</organism>
<evidence type="ECO:0000256" key="5">
    <source>
        <dbReference type="ARBA" id="ARBA00022692"/>
    </source>
</evidence>
<evidence type="ECO:0000256" key="9">
    <source>
        <dbReference type="SAM" id="Phobius"/>
    </source>
</evidence>
<evidence type="ECO:0000256" key="2">
    <source>
        <dbReference type="ARBA" id="ARBA00009773"/>
    </source>
</evidence>
<feature type="transmembrane region" description="Helical" evidence="9">
    <location>
        <begin position="47"/>
        <end position="64"/>
    </location>
</feature>
<feature type="transmembrane region" description="Helical" evidence="9">
    <location>
        <begin position="353"/>
        <end position="370"/>
    </location>
</feature>
<feature type="transmembrane region" description="Helical" evidence="9">
    <location>
        <begin position="376"/>
        <end position="396"/>
    </location>
</feature>
<sequence>MAEQDRVRRMAPEPASSVAGRSDLRPVMMAVIALILVGWAVKALSPVLMPLVAAILIALAVMPLRDWVAARVPRWLGWMGLVAAMGAVLLVLAFFVGVLVLAAQQIVSEIPVEPGQVVEMIQGSENGEEGGSDIVQGAQAGASGEIGASQSGDEAGGGSGEGPEAGSGGEGGAGPLLSGSTRETVRSLGQRALGAAGGVAAAILNSAFAVLGGLVLVVFLTLLILGESGDWKRKVGAAMPWPDDWRLNESADVIAQKMRAYLLIQAGLGLVSAVLYAVWLGFWGIGLLLVWPLLIFVLNFIPTIGSLVGGTLPVAYTLLTRDPGTAVAVGLGILAIENVMGNLVGPRIQGQNVALSPLVVLVALAFWGWAWGIAGALLAVPVTVALVVLGAHVPVLRPWALLLSNKTGWAGLDEATRPEGQAAPHP</sequence>
<comment type="caution">
    <text evidence="10">The sequence shown here is derived from an EMBL/GenBank/DDBJ whole genome shotgun (WGS) entry which is preliminary data.</text>
</comment>
<comment type="similarity">
    <text evidence="2">Belongs to the autoinducer-2 exporter (AI-2E) (TC 2.A.86) family.</text>
</comment>
<evidence type="ECO:0000313" key="11">
    <source>
        <dbReference type="Proteomes" id="UP000305887"/>
    </source>
</evidence>
<gene>
    <name evidence="10" type="ORF">FHG66_11635</name>
</gene>
<name>A0A5C4MWJ1_9RHOB</name>
<dbReference type="GO" id="GO:0005886">
    <property type="term" value="C:plasma membrane"/>
    <property type="evidence" value="ECO:0007669"/>
    <property type="project" value="UniProtKB-SubCell"/>
</dbReference>
<dbReference type="EMBL" id="VDFU01000012">
    <property type="protein sequence ID" value="TNC49373.1"/>
    <property type="molecule type" value="Genomic_DNA"/>
</dbReference>
<dbReference type="InterPro" id="IPR002549">
    <property type="entry name" value="AI-2E-like"/>
</dbReference>
<evidence type="ECO:0000313" key="10">
    <source>
        <dbReference type="EMBL" id="TNC49373.1"/>
    </source>
</evidence>
<keyword evidence="11" id="KW-1185">Reference proteome</keyword>
<keyword evidence="5 9" id="KW-0812">Transmembrane</keyword>
<keyword evidence="7 9" id="KW-0472">Membrane</keyword>
<keyword evidence="3" id="KW-0813">Transport</keyword>
<comment type="subcellular location">
    <subcellularLocation>
        <location evidence="1">Cell membrane</location>
        <topology evidence="1">Multi-pass membrane protein</topology>
    </subcellularLocation>
</comment>
<dbReference type="Pfam" id="PF01594">
    <property type="entry name" value="AI-2E_transport"/>
    <property type="match status" value="1"/>
</dbReference>
<feature type="transmembrane region" description="Helical" evidence="9">
    <location>
        <begin position="192"/>
        <end position="225"/>
    </location>
</feature>
<dbReference type="OrthoDB" id="9799225at2"/>
<dbReference type="Proteomes" id="UP000305887">
    <property type="component" value="Unassembled WGS sequence"/>
</dbReference>
<evidence type="ECO:0000256" key="3">
    <source>
        <dbReference type="ARBA" id="ARBA00022448"/>
    </source>
</evidence>
<evidence type="ECO:0000256" key="7">
    <source>
        <dbReference type="ARBA" id="ARBA00023136"/>
    </source>
</evidence>
<proteinExistence type="inferred from homology"/>
<feature type="region of interest" description="Disordered" evidence="8">
    <location>
        <begin position="144"/>
        <end position="176"/>
    </location>
</feature>
<dbReference type="PANTHER" id="PTHR21716">
    <property type="entry name" value="TRANSMEMBRANE PROTEIN"/>
    <property type="match status" value="1"/>
</dbReference>
<feature type="transmembrane region" description="Helical" evidence="9">
    <location>
        <begin position="76"/>
        <end position="103"/>
    </location>
</feature>
<accession>A0A5C4MWJ1</accession>
<evidence type="ECO:0000256" key="4">
    <source>
        <dbReference type="ARBA" id="ARBA00022475"/>
    </source>
</evidence>
<keyword evidence="4" id="KW-1003">Cell membrane</keyword>
<evidence type="ECO:0000256" key="1">
    <source>
        <dbReference type="ARBA" id="ARBA00004651"/>
    </source>
</evidence>
<evidence type="ECO:0000256" key="6">
    <source>
        <dbReference type="ARBA" id="ARBA00022989"/>
    </source>
</evidence>
<dbReference type="AlphaFoldDB" id="A0A5C4MWJ1"/>
<feature type="transmembrane region" description="Helical" evidence="9">
    <location>
        <begin position="260"/>
        <end position="282"/>
    </location>
</feature>
<dbReference type="PANTHER" id="PTHR21716:SF53">
    <property type="entry name" value="PERMEASE PERM-RELATED"/>
    <property type="match status" value="1"/>
</dbReference>
<feature type="transmembrane region" description="Helical" evidence="9">
    <location>
        <begin position="288"/>
        <end position="312"/>
    </location>
</feature>
<protein>
    <submittedName>
        <fullName evidence="10">AI-2E family transporter</fullName>
    </submittedName>
</protein>
<dbReference type="RefSeq" id="WP_139076919.1">
    <property type="nucleotide sequence ID" value="NZ_VDFU01000012.1"/>
</dbReference>
<keyword evidence="6 9" id="KW-1133">Transmembrane helix</keyword>
<reference evidence="10 11" key="1">
    <citation type="submission" date="2019-06" db="EMBL/GenBank/DDBJ databases">
        <title>YIM 131921 draft genome.</title>
        <authorList>
            <person name="Jiang L."/>
        </authorList>
    </citation>
    <scope>NUCLEOTIDE SEQUENCE [LARGE SCALE GENOMIC DNA]</scope>
    <source>
        <strain evidence="10 11">YIM 131921</strain>
    </source>
</reference>
<feature type="compositionally biased region" description="Gly residues" evidence="8">
    <location>
        <begin position="154"/>
        <end position="174"/>
    </location>
</feature>
<evidence type="ECO:0000256" key="8">
    <source>
        <dbReference type="SAM" id="MobiDB-lite"/>
    </source>
</evidence>